<evidence type="ECO:0000313" key="3">
    <source>
        <dbReference type="EMBL" id="TSD14075.1"/>
    </source>
</evidence>
<reference evidence="3 4" key="1">
    <citation type="submission" date="2018-06" db="EMBL/GenBank/DDBJ databases">
        <title>Natronomonas sp. F16-60 a new haloarchaeon isolated from a solar saltern of Isla Cristina, Huelva, Spain.</title>
        <authorList>
            <person name="Duran-Viseras A."/>
            <person name="Sanchez-Porro C."/>
            <person name="Ventosa A."/>
        </authorList>
    </citation>
    <scope>NUCLEOTIDE SEQUENCE [LARGE SCALE GENOMIC DNA]</scope>
    <source>
        <strain evidence="3 4">F16-60</strain>
    </source>
</reference>
<accession>A0A554N9N6</accession>
<dbReference type="AlphaFoldDB" id="A0A554N9N6"/>
<comment type="caution">
    <text evidence="3">The sequence shown here is derived from an EMBL/GenBank/DDBJ whole genome shotgun (WGS) entry which is preliminary data.</text>
</comment>
<gene>
    <name evidence="3" type="ORF">DP107_10590</name>
</gene>
<evidence type="ECO:0000256" key="1">
    <source>
        <dbReference type="SAM" id="Coils"/>
    </source>
</evidence>
<proteinExistence type="predicted"/>
<feature type="compositionally biased region" description="Low complexity" evidence="2">
    <location>
        <begin position="199"/>
        <end position="215"/>
    </location>
</feature>
<dbReference type="SUPFAM" id="SSF57997">
    <property type="entry name" value="Tropomyosin"/>
    <property type="match status" value="1"/>
</dbReference>
<feature type="coiled-coil region" evidence="1">
    <location>
        <begin position="332"/>
        <end position="388"/>
    </location>
</feature>
<evidence type="ECO:0000313" key="4">
    <source>
        <dbReference type="Proteomes" id="UP000319894"/>
    </source>
</evidence>
<sequence length="388" mass="40813">MEKSFEPDDFPVPAIAFVIHAGRGETTDVRIVDRVPDDVPAQDIGFHPKYGADFWTVEDDEIVFEREFEAGEEYTTVYGLRAKDTEDVSRFLTDPAIEGVEGEETVSDIIGDESEADADGAAEDEGADGTADTSIHLDDPTGADLGGDEASDEEAAGSDPAEASADDLESAIADIDGTEADEESVAPEPNEPADGSEPTAAVRTATDGAAAHDAGGAVTPADLAAALAAEVRAGEVADEDLDTLRDALGAADDDSEENVPGHVEAKLDKLQADVDEVVAYTGALESFLDDAGTADDLLAMREEFDDLLDSLDDVEGSVAGMEDRLDEVAAATDSLEGSVEELRADLAELEDGLGENLDDRVTDLEDELDEMDEDIQTLENLRQALAGD</sequence>
<dbReference type="OrthoDB" id="242713at2157"/>
<keyword evidence="4" id="KW-1185">Reference proteome</keyword>
<organism evidence="3 4">
    <name type="scientific">Haloglomus irregulare</name>
    <dbReference type="NCBI Taxonomy" id="2234134"/>
    <lineage>
        <taxon>Archaea</taxon>
        <taxon>Methanobacteriati</taxon>
        <taxon>Methanobacteriota</taxon>
        <taxon>Stenosarchaea group</taxon>
        <taxon>Halobacteria</taxon>
        <taxon>Halobacteriales</taxon>
        <taxon>Natronomonadaceae</taxon>
        <taxon>Haloglomus</taxon>
    </lineage>
</organism>
<feature type="region of interest" description="Disordered" evidence="2">
    <location>
        <begin position="117"/>
        <end position="215"/>
    </location>
</feature>
<protein>
    <submittedName>
        <fullName evidence="3">Uncharacterized protein</fullName>
    </submittedName>
</protein>
<feature type="compositionally biased region" description="Acidic residues" evidence="2">
    <location>
        <begin position="146"/>
        <end position="156"/>
    </location>
</feature>
<dbReference type="RefSeq" id="WP_144262128.1">
    <property type="nucleotide sequence ID" value="NZ_QMDX01000005.1"/>
</dbReference>
<feature type="compositionally biased region" description="Acidic residues" evidence="2">
    <location>
        <begin position="117"/>
        <end position="127"/>
    </location>
</feature>
<dbReference type="Proteomes" id="UP000319894">
    <property type="component" value="Unassembled WGS sequence"/>
</dbReference>
<keyword evidence="1" id="KW-0175">Coiled coil</keyword>
<dbReference type="Gene3D" id="1.10.287.1490">
    <property type="match status" value="1"/>
</dbReference>
<name>A0A554N9N6_9EURY</name>
<feature type="compositionally biased region" description="Acidic residues" evidence="2">
    <location>
        <begin position="176"/>
        <end position="185"/>
    </location>
</feature>
<dbReference type="InParanoid" id="A0A554N9N6"/>
<evidence type="ECO:0000256" key="2">
    <source>
        <dbReference type="SAM" id="MobiDB-lite"/>
    </source>
</evidence>
<dbReference type="EMBL" id="QMDX01000005">
    <property type="protein sequence ID" value="TSD14075.1"/>
    <property type="molecule type" value="Genomic_DNA"/>
</dbReference>